<protein>
    <submittedName>
        <fullName evidence="1">Uncharacterized protein</fullName>
    </submittedName>
</protein>
<name>A0A0K2CM19_9CAUD</name>
<gene>
    <name evidence="1" type="ORF">SEA_COSMICSANS_52</name>
</gene>
<dbReference type="GeneID" id="26518007"/>
<dbReference type="KEGG" id="vg:26518007"/>
<dbReference type="EMBL" id="KT372002">
    <property type="protein sequence ID" value="ALA06499.1"/>
    <property type="molecule type" value="Genomic_DNA"/>
</dbReference>
<dbReference type="Proteomes" id="UP000203368">
    <property type="component" value="Segment"/>
</dbReference>
<reference evidence="1 2" key="1">
    <citation type="submission" date="2015-08" db="EMBL/GenBank/DDBJ databases">
        <authorList>
            <person name="Adesuyi A.O."/>
            <person name="Belay S."/>
            <person name="Corso A.D."/>
            <person name="Debo C.J."/>
            <person name="Downie J."/>
            <person name="Durmaz C."/>
            <person name="Espinoza J.R."/>
            <person name="Gilliam M.L."/>
            <person name="Gooden M.C."/>
            <person name="Hervey R.L."/>
            <person name="Ilanchezhian M."/>
            <person name="Kamara A."/>
            <person name="Lanao D.A."/>
            <person name="Malapati S.H."/>
            <person name="Moondra S."/>
            <person name="Mattei A.M."/>
            <person name="May C.J."/>
            <person name="Modlin S.E."/>
            <person name="Sadik I."/>
            <person name="Saulenas K.M."/>
            <person name="Allen E.A."/>
            <person name="Whitaker A.L."/>
            <person name="Awate O.A."/>
            <person name="Gray V.C."/>
            <person name="Buchser W.J."/>
            <person name="Saha M.S."/>
            <person name="Delesalle V.A."/>
            <person name="Bradley K.W."/>
            <person name="Asai D.J."/>
            <person name="Bowman C.A."/>
            <person name="Russell D.A."/>
            <person name="Pope W.H."/>
            <person name="Jacobs-Sera D."/>
            <person name="Hendrix R.W."/>
            <person name="Hatfull G.F."/>
        </authorList>
    </citation>
    <scope>NUCLEOTIDE SEQUENCE [LARGE SCALE GENOMIC DNA]</scope>
</reference>
<dbReference type="RefSeq" id="YP_009189705.1">
    <property type="nucleotide sequence ID" value="NC_028677.1"/>
</dbReference>
<organism evidence="1 2">
    <name type="scientific">Rhodococcus phage CosmicSans</name>
    <dbReference type="NCBI Taxonomy" id="1701851"/>
    <lineage>
        <taxon>Viruses</taxon>
        <taxon>Duplodnaviria</taxon>
        <taxon>Heunggongvirae</taxon>
        <taxon>Uroviricota</taxon>
        <taxon>Caudoviricetes</taxon>
        <taxon>Rerduovirus</taxon>
        <taxon>Rerduovirus RER2</taxon>
    </lineage>
</organism>
<dbReference type="OrthoDB" id="36689at10239"/>
<proteinExistence type="predicted"/>
<evidence type="ECO:0000313" key="2">
    <source>
        <dbReference type="Proteomes" id="UP000203368"/>
    </source>
</evidence>
<sequence>MESTTANMSSVEFLEYVQAKLLADVDLTIDENLRLTQEATSTLSDTVEKLKIEVEALRDVSESFAEILSVKNPELLAEVQTEYRQRQEKRFLESLFGAEFVAGLVADDE</sequence>
<evidence type="ECO:0000313" key="1">
    <source>
        <dbReference type="EMBL" id="ALA06499.1"/>
    </source>
</evidence>
<accession>A0A0K2CM19</accession>